<evidence type="ECO:0000313" key="13">
    <source>
        <dbReference type="Proteomes" id="UP000076632"/>
    </source>
</evidence>
<protein>
    <submittedName>
        <fullName evidence="12">DUF221-domain-containing protein</fullName>
    </submittedName>
</protein>
<feature type="transmembrane region" description="Helical" evidence="8">
    <location>
        <begin position="479"/>
        <end position="504"/>
    </location>
</feature>
<feature type="transmembrane region" description="Helical" evidence="8">
    <location>
        <begin position="26"/>
        <end position="47"/>
    </location>
</feature>
<keyword evidence="6 8" id="KW-0472">Membrane</keyword>
<feature type="transmembrane region" description="Helical" evidence="8">
    <location>
        <begin position="592"/>
        <end position="614"/>
    </location>
</feature>
<evidence type="ECO:0000256" key="2">
    <source>
        <dbReference type="ARBA" id="ARBA00007779"/>
    </source>
</evidence>
<keyword evidence="4 8" id="KW-0812">Transmembrane</keyword>
<dbReference type="Pfam" id="PF13967">
    <property type="entry name" value="RSN1_TM"/>
    <property type="match status" value="1"/>
</dbReference>
<dbReference type="RefSeq" id="XP_018192385.1">
    <property type="nucleotide sequence ID" value="XM_018329697.1"/>
</dbReference>
<feature type="transmembrane region" description="Helical" evidence="8">
    <location>
        <begin position="175"/>
        <end position="195"/>
    </location>
</feature>
<proteinExistence type="inferred from homology"/>
<comment type="similarity">
    <text evidence="2">Belongs to the CSC1 (TC 1.A.17) family.</text>
</comment>
<feature type="transmembrane region" description="Helical" evidence="8">
    <location>
        <begin position="564"/>
        <end position="586"/>
    </location>
</feature>
<evidence type="ECO:0000259" key="9">
    <source>
        <dbReference type="Pfam" id="PF02714"/>
    </source>
</evidence>
<dbReference type="OrthoDB" id="1689567at2759"/>
<comment type="subcellular location">
    <subcellularLocation>
        <location evidence="1">Membrane</location>
        <topology evidence="1">Multi-pass membrane protein</topology>
    </subcellularLocation>
</comment>
<feature type="transmembrane region" description="Helical" evidence="8">
    <location>
        <begin position="719"/>
        <end position="737"/>
    </location>
</feature>
<evidence type="ECO:0000256" key="6">
    <source>
        <dbReference type="ARBA" id="ARBA00023136"/>
    </source>
</evidence>
<accession>A0A165JZU9</accession>
<dbReference type="InterPro" id="IPR045122">
    <property type="entry name" value="Csc1-like"/>
</dbReference>
<dbReference type="Pfam" id="PF14703">
    <property type="entry name" value="PHM7_cyt"/>
    <property type="match status" value="1"/>
</dbReference>
<evidence type="ECO:0000256" key="7">
    <source>
        <dbReference type="SAM" id="MobiDB-lite"/>
    </source>
</evidence>
<keyword evidence="3" id="KW-0813">Transport</keyword>
<feature type="transmembrane region" description="Helical" evidence="8">
    <location>
        <begin position="692"/>
        <end position="713"/>
    </location>
</feature>
<keyword evidence="13" id="KW-1185">Reference proteome</keyword>
<gene>
    <name evidence="12" type="ORF">L228DRAFT_206928</name>
</gene>
<feature type="domain" description="CSC1/OSCA1-like cytosolic" evidence="11">
    <location>
        <begin position="216"/>
        <end position="421"/>
    </location>
</feature>
<dbReference type="Proteomes" id="UP000076632">
    <property type="component" value="Unassembled WGS sequence"/>
</dbReference>
<dbReference type="PANTHER" id="PTHR13018:SF5">
    <property type="entry name" value="RE44586P"/>
    <property type="match status" value="1"/>
</dbReference>
<dbReference type="GO" id="GO:0005227">
    <property type="term" value="F:calcium-activated cation channel activity"/>
    <property type="evidence" value="ECO:0007669"/>
    <property type="project" value="EnsemblFungi"/>
</dbReference>
<reference evidence="12 13" key="1">
    <citation type="journal article" date="2016" name="Fungal Biol.">
        <title>The genome of Xylona heveae provides a window into fungal endophytism.</title>
        <authorList>
            <person name="Gazis R."/>
            <person name="Kuo A."/>
            <person name="Riley R."/>
            <person name="LaButti K."/>
            <person name="Lipzen A."/>
            <person name="Lin J."/>
            <person name="Amirebrahimi M."/>
            <person name="Hesse C.N."/>
            <person name="Spatafora J.W."/>
            <person name="Henrissat B."/>
            <person name="Hainaut M."/>
            <person name="Grigoriev I.V."/>
            <person name="Hibbett D.S."/>
        </authorList>
    </citation>
    <scope>NUCLEOTIDE SEQUENCE [LARGE SCALE GENOMIC DNA]</scope>
    <source>
        <strain evidence="12 13">TC161</strain>
    </source>
</reference>
<feature type="transmembrane region" description="Helical" evidence="8">
    <location>
        <begin position="528"/>
        <end position="552"/>
    </location>
</feature>
<dbReference type="PANTHER" id="PTHR13018">
    <property type="entry name" value="PROBABLE MEMBRANE PROTEIN DUF221-RELATED"/>
    <property type="match status" value="1"/>
</dbReference>
<evidence type="ECO:0000256" key="8">
    <source>
        <dbReference type="SAM" id="Phobius"/>
    </source>
</evidence>
<evidence type="ECO:0000259" key="11">
    <source>
        <dbReference type="Pfam" id="PF14703"/>
    </source>
</evidence>
<organism evidence="12 13">
    <name type="scientific">Xylona heveae (strain CBS 132557 / TC161)</name>
    <dbReference type="NCBI Taxonomy" id="1328760"/>
    <lineage>
        <taxon>Eukaryota</taxon>
        <taxon>Fungi</taxon>
        <taxon>Dikarya</taxon>
        <taxon>Ascomycota</taxon>
        <taxon>Pezizomycotina</taxon>
        <taxon>Xylonomycetes</taxon>
        <taxon>Xylonales</taxon>
        <taxon>Xylonaceae</taxon>
        <taxon>Xylona</taxon>
    </lineage>
</organism>
<keyword evidence="5 8" id="KW-1133">Transmembrane helix</keyword>
<dbReference type="InParanoid" id="A0A165JZU9"/>
<dbReference type="GO" id="GO:0005886">
    <property type="term" value="C:plasma membrane"/>
    <property type="evidence" value="ECO:0007669"/>
    <property type="project" value="TreeGrafter"/>
</dbReference>
<dbReference type="InterPro" id="IPR003864">
    <property type="entry name" value="CSC1/OSCA1-like_7TM"/>
</dbReference>
<evidence type="ECO:0000259" key="10">
    <source>
        <dbReference type="Pfam" id="PF13967"/>
    </source>
</evidence>
<dbReference type="AlphaFoldDB" id="A0A165JZU9"/>
<feature type="transmembrane region" description="Helical" evidence="8">
    <location>
        <begin position="111"/>
        <end position="130"/>
    </location>
</feature>
<dbReference type="InterPro" id="IPR032880">
    <property type="entry name" value="CSC1/OSCA1-like_N"/>
</dbReference>
<feature type="domain" description="CSC1/OSCA1-like N-terminal transmembrane" evidence="10">
    <location>
        <begin position="25"/>
        <end position="194"/>
    </location>
</feature>
<name>A0A165JZU9_XYLHT</name>
<evidence type="ECO:0000313" key="12">
    <source>
        <dbReference type="EMBL" id="KZF26830.1"/>
    </source>
</evidence>
<dbReference type="GeneID" id="28894834"/>
<feature type="region of interest" description="Disordered" evidence="7">
    <location>
        <begin position="293"/>
        <end position="313"/>
    </location>
</feature>
<feature type="transmembrane region" description="Helical" evidence="8">
    <location>
        <begin position="653"/>
        <end position="672"/>
    </location>
</feature>
<feature type="transmembrane region" description="Helical" evidence="8">
    <location>
        <begin position="626"/>
        <end position="647"/>
    </location>
</feature>
<evidence type="ECO:0000256" key="5">
    <source>
        <dbReference type="ARBA" id="ARBA00022989"/>
    </source>
</evidence>
<feature type="domain" description="CSC1/OSCA1-like 7TM region" evidence="9">
    <location>
        <begin position="432"/>
        <end position="710"/>
    </location>
</feature>
<evidence type="ECO:0000256" key="4">
    <source>
        <dbReference type="ARBA" id="ARBA00022692"/>
    </source>
</evidence>
<dbReference type="EMBL" id="KV407454">
    <property type="protein sequence ID" value="KZF26830.1"/>
    <property type="molecule type" value="Genomic_DNA"/>
</dbReference>
<dbReference type="OMA" id="CSCKKEN"/>
<dbReference type="FunCoup" id="A0A165JZU9">
    <property type="interactions" value="82"/>
</dbReference>
<dbReference type="STRING" id="1328760.A0A165JZU9"/>
<sequence>MEDFEIFKKKNETWHPVDQTSNQKALYTQLVISFALGLGAFLTFCVLRTKWTGLYAARKKQHEAASSLPELPNTFFGWIPTLIKISDEEVLASAGLDAFVFLSFFRMAKKYLAVTLFFALVVILPVNVHYENDWGWTDTNSTEPSIPWVEPWTVSQGLTTLKKSKRKDHPPTTHLWMYVAFTYLFSIFAFYLLIVETKRIIRIRQDYLGSQSTITDRTIRLSGIPPEFRSEDKIKDFIEKLEIGKVESVTLCRNWKELDDLIAQRDQVLRKLEEAWTVFLGKRRVERNLESLPVAQPLPPDPLPLQSGEDEESRLLNDVEATEAHSAPYARKRPATRIWYGRFNLQSKKIDAIDYYTEKLRQLDEKITTARQKEYPPMPLAFVSMDSVAACQMAIQAILDPLPMRFLANPAPAPSDVVWRNTYISRTSRMIRAWSITVFIAFLTVFWSALLVPIAGLLNLESIHKVWPQLAETLEKHQIGGALVQTGLPTLILSLLNIAVPYLYNWLSNMQGMTSQGDVELSVISKNFFFTFFNLFVVFTVFGTAYNFYGFVDSFRDALRDTTRVAYTLAASLQGLASFYVNLIILQGLGLFPFRLLEFGAVALYPLGLIGAKTPRDYAELEQPPVFSYGFFLPQTMLIFIICTVYSVLPSSWLVLSFGLIYFSIGAITYKYQLLYAMDHRQHSTGRAWTIICNRVILGLIVFQLAMAGVLALKTAFKRSALILPLIIGTIWFSYFFSRSFEPLTLFIALRSIHRPDHPDTYVSENSFTQALGHRVDPSAENGAPRGRTVDEQRETGLRFMNPNLTSEYVCQVHLGCLRTSLLIFIFRLGGVWITKRHNTRSGSNSP</sequence>
<dbReference type="InterPro" id="IPR027815">
    <property type="entry name" value="CSC1/OSCA1-like_cyt"/>
</dbReference>
<feature type="transmembrane region" description="Helical" evidence="8">
    <location>
        <begin position="433"/>
        <end position="458"/>
    </location>
</feature>
<evidence type="ECO:0000256" key="1">
    <source>
        <dbReference type="ARBA" id="ARBA00004141"/>
    </source>
</evidence>
<dbReference type="Pfam" id="PF02714">
    <property type="entry name" value="RSN1_7TM"/>
    <property type="match status" value="1"/>
</dbReference>
<evidence type="ECO:0000256" key="3">
    <source>
        <dbReference type="ARBA" id="ARBA00022448"/>
    </source>
</evidence>